<sequence>MGRKTWDSLPANVRPLKGRINVIVSHTPQALQLPEKEAGQEPVIAASSIEEGLRKLQDTYPPSPLAAAAAGAMSQGSISTSLDVPFEPSQFQSQRQRQRAPPAPAQRAQAPQDTLGRVFVIGGAEIYKSALEMECCGRILWTRVAGEWECDVFFPRGVLPVGGGGSGGGGGRWVVRSMGELERWVGEEGVGGLRREGDVEFEVRMVEREMG</sequence>
<dbReference type="Proteomes" id="UP001590950">
    <property type="component" value="Unassembled WGS sequence"/>
</dbReference>
<evidence type="ECO:0000256" key="6">
    <source>
        <dbReference type="ARBA" id="ARBA00023002"/>
    </source>
</evidence>
<evidence type="ECO:0000256" key="4">
    <source>
        <dbReference type="ARBA" id="ARBA00022563"/>
    </source>
</evidence>
<evidence type="ECO:0000259" key="8">
    <source>
        <dbReference type="PROSITE" id="PS51330"/>
    </source>
</evidence>
<evidence type="ECO:0000256" key="5">
    <source>
        <dbReference type="ARBA" id="ARBA00022857"/>
    </source>
</evidence>
<dbReference type="InterPro" id="IPR024072">
    <property type="entry name" value="DHFR-like_dom_sf"/>
</dbReference>
<dbReference type="Pfam" id="PF00186">
    <property type="entry name" value="DHFR_1"/>
    <property type="match status" value="1"/>
</dbReference>
<comment type="pathway">
    <text evidence="1">Cofactor biosynthesis; tetrahydrofolate biosynthesis; 5,6,7,8-tetrahydrofolate from 7,8-dihydrofolate: step 1/1.</text>
</comment>
<dbReference type="InterPro" id="IPR001796">
    <property type="entry name" value="DHFR_dom"/>
</dbReference>
<keyword evidence="10" id="KW-1185">Reference proteome</keyword>
<organism evidence="9 10">
    <name type="scientific">Stereocaulon virgatum</name>
    <dbReference type="NCBI Taxonomy" id="373712"/>
    <lineage>
        <taxon>Eukaryota</taxon>
        <taxon>Fungi</taxon>
        <taxon>Dikarya</taxon>
        <taxon>Ascomycota</taxon>
        <taxon>Pezizomycotina</taxon>
        <taxon>Lecanoromycetes</taxon>
        <taxon>OSLEUM clade</taxon>
        <taxon>Lecanoromycetidae</taxon>
        <taxon>Lecanorales</taxon>
        <taxon>Lecanorineae</taxon>
        <taxon>Stereocaulaceae</taxon>
        <taxon>Stereocaulon</taxon>
    </lineage>
</organism>
<dbReference type="PANTHER" id="PTHR48069:SF3">
    <property type="entry name" value="DIHYDROFOLATE REDUCTASE"/>
    <property type="match status" value="1"/>
</dbReference>
<name>A0ABR4AUJ4_9LECA</name>
<feature type="region of interest" description="Disordered" evidence="7">
    <location>
        <begin position="83"/>
        <end position="111"/>
    </location>
</feature>
<dbReference type="SUPFAM" id="SSF53597">
    <property type="entry name" value="Dihydrofolate reductase-like"/>
    <property type="match status" value="1"/>
</dbReference>
<keyword evidence="4" id="KW-0554">One-carbon metabolism</keyword>
<dbReference type="EMBL" id="JBEFKJ010000003">
    <property type="protein sequence ID" value="KAL2047138.1"/>
    <property type="molecule type" value="Genomic_DNA"/>
</dbReference>
<feature type="domain" description="DHFR" evidence="8">
    <location>
        <begin position="1"/>
        <end position="208"/>
    </location>
</feature>
<comment type="caution">
    <text evidence="9">The sequence shown here is derived from an EMBL/GenBank/DDBJ whole genome shotgun (WGS) entry which is preliminary data.</text>
</comment>
<dbReference type="CDD" id="cd00209">
    <property type="entry name" value="DHFR"/>
    <property type="match status" value="1"/>
</dbReference>
<dbReference type="EC" id="1.5.1.3" evidence="2"/>
<keyword evidence="6" id="KW-0560">Oxidoreductase</keyword>
<evidence type="ECO:0000313" key="10">
    <source>
        <dbReference type="Proteomes" id="UP001590950"/>
    </source>
</evidence>
<dbReference type="InterPro" id="IPR012259">
    <property type="entry name" value="DHFR"/>
</dbReference>
<protein>
    <recommendedName>
        <fullName evidence="3">Dihydrofolate reductase</fullName>
        <ecNumber evidence="2">1.5.1.3</ecNumber>
    </recommendedName>
</protein>
<dbReference type="Gene3D" id="3.40.430.10">
    <property type="entry name" value="Dihydrofolate Reductase, subunit A"/>
    <property type="match status" value="1"/>
</dbReference>
<dbReference type="PROSITE" id="PS51330">
    <property type="entry name" value="DHFR_2"/>
    <property type="match status" value="1"/>
</dbReference>
<proteinExistence type="predicted"/>
<evidence type="ECO:0000256" key="1">
    <source>
        <dbReference type="ARBA" id="ARBA00004903"/>
    </source>
</evidence>
<evidence type="ECO:0000256" key="7">
    <source>
        <dbReference type="SAM" id="MobiDB-lite"/>
    </source>
</evidence>
<gene>
    <name evidence="9" type="ORF">N7G274_001157</name>
</gene>
<dbReference type="PANTHER" id="PTHR48069">
    <property type="entry name" value="DIHYDROFOLATE REDUCTASE"/>
    <property type="match status" value="1"/>
</dbReference>
<keyword evidence="5" id="KW-0521">NADP</keyword>
<reference evidence="9 10" key="1">
    <citation type="submission" date="2024-09" db="EMBL/GenBank/DDBJ databases">
        <title>Rethinking Asexuality: The Enigmatic Case of Functional Sexual Genes in Lepraria (Stereocaulaceae).</title>
        <authorList>
            <person name="Doellman M."/>
            <person name="Sun Y."/>
            <person name="Barcenas-Pena A."/>
            <person name="Lumbsch H.T."/>
            <person name="Grewe F."/>
        </authorList>
    </citation>
    <scope>NUCLEOTIDE SEQUENCE [LARGE SCALE GENOMIC DNA]</scope>
    <source>
        <strain evidence="9 10">Mercado 3170</strain>
    </source>
</reference>
<evidence type="ECO:0000256" key="3">
    <source>
        <dbReference type="ARBA" id="ARBA00018886"/>
    </source>
</evidence>
<evidence type="ECO:0000256" key="2">
    <source>
        <dbReference type="ARBA" id="ARBA00012856"/>
    </source>
</evidence>
<accession>A0ABR4AUJ4</accession>
<evidence type="ECO:0000313" key="9">
    <source>
        <dbReference type="EMBL" id="KAL2047138.1"/>
    </source>
</evidence>